<dbReference type="AlphaFoldDB" id="A0A8S9P8I8"/>
<evidence type="ECO:0000256" key="1">
    <source>
        <dbReference type="SAM" id="MobiDB-lite"/>
    </source>
</evidence>
<evidence type="ECO:0000313" key="3">
    <source>
        <dbReference type="Proteomes" id="UP000712600"/>
    </source>
</evidence>
<organism evidence="2 3">
    <name type="scientific">Brassica cretica</name>
    <name type="common">Mustard</name>
    <dbReference type="NCBI Taxonomy" id="69181"/>
    <lineage>
        <taxon>Eukaryota</taxon>
        <taxon>Viridiplantae</taxon>
        <taxon>Streptophyta</taxon>
        <taxon>Embryophyta</taxon>
        <taxon>Tracheophyta</taxon>
        <taxon>Spermatophyta</taxon>
        <taxon>Magnoliopsida</taxon>
        <taxon>eudicotyledons</taxon>
        <taxon>Gunneridae</taxon>
        <taxon>Pentapetalae</taxon>
        <taxon>rosids</taxon>
        <taxon>malvids</taxon>
        <taxon>Brassicales</taxon>
        <taxon>Brassicaceae</taxon>
        <taxon>Brassiceae</taxon>
        <taxon>Brassica</taxon>
    </lineage>
</organism>
<accession>A0A8S9P8I8</accession>
<gene>
    <name evidence="2" type="ORF">F2Q69_00002479</name>
</gene>
<reference evidence="2" key="1">
    <citation type="submission" date="2019-12" db="EMBL/GenBank/DDBJ databases">
        <title>Genome sequencing and annotation of Brassica cretica.</title>
        <authorList>
            <person name="Studholme D.J."/>
            <person name="Sarris P."/>
        </authorList>
    </citation>
    <scope>NUCLEOTIDE SEQUENCE</scope>
    <source>
        <strain evidence="2">PFS-109/04</strain>
        <tissue evidence="2">Leaf</tissue>
    </source>
</reference>
<sequence length="60" mass="6932">MDRESIEQRGEVDQTNPGKNPVKIRRRLRGERNADDQAEYPTPRKQAQTSESQARRPPEG</sequence>
<dbReference type="EMBL" id="QGKX02001521">
    <property type="protein sequence ID" value="KAF3510551.1"/>
    <property type="molecule type" value="Genomic_DNA"/>
</dbReference>
<dbReference type="Proteomes" id="UP000712600">
    <property type="component" value="Unassembled WGS sequence"/>
</dbReference>
<evidence type="ECO:0000313" key="2">
    <source>
        <dbReference type="EMBL" id="KAF3510551.1"/>
    </source>
</evidence>
<comment type="caution">
    <text evidence="2">The sequence shown here is derived from an EMBL/GenBank/DDBJ whole genome shotgun (WGS) entry which is preliminary data.</text>
</comment>
<feature type="region of interest" description="Disordered" evidence="1">
    <location>
        <begin position="1"/>
        <end position="60"/>
    </location>
</feature>
<protein>
    <submittedName>
        <fullName evidence="2">Uncharacterized protein</fullName>
    </submittedName>
</protein>
<feature type="compositionally biased region" description="Basic and acidic residues" evidence="1">
    <location>
        <begin position="1"/>
        <end position="12"/>
    </location>
</feature>
<proteinExistence type="predicted"/>
<name>A0A8S9P8I8_BRACR</name>